<keyword evidence="1" id="KW-0812">Transmembrane</keyword>
<reference evidence="3" key="1">
    <citation type="submission" date="2022-11" db="UniProtKB">
        <authorList>
            <consortium name="WormBaseParasite"/>
        </authorList>
    </citation>
    <scope>IDENTIFICATION</scope>
</reference>
<dbReference type="AlphaFoldDB" id="A0A915BTQ3"/>
<keyword evidence="2" id="KW-1185">Reference proteome</keyword>
<organism evidence="2 3">
    <name type="scientific">Parascaris univalens</name>
    <name type="common">Nematode worm</name>
    <dbReference type="NCBI Taxonomy" id="6257"/>
    <lineage>
        <taxon>Eukaryota</taxon>
        <taxon>Metazoa</taxon>
        <taxon>Ecdysozoa</taxon>
        <taxon>Nematoda</taxon>
        <taxon>Chromadorea</taxon>
        <taxon>Rhabditida</taxon>
        <taxon>Spirurina</taxon>
        <taxon>Ascaridomorpha</taxon>
        <taxon>Ascaridoidea</taxon>
        <taxon>Ascarididae</taxon>
        <taxon>Parascaris</taxon>
    </lineage>
</organism>
<dbReference type="Proteomes" id="UP000887569">
    <property type="component" value="Unplaced"/>
</dbReference>
<feature type="transmembrane region" description="Helical" evidence="1">
    <location>
        <begin position="6"/>
        <end position="26"/>
    </location>
</feature>
<dbReference type="WBParaSite" id="PgR058_g056_t01">
    <property type="protein sequence ID" value="PgR058_g056_t01"/>
    <property type="gene ID" value="PgR058_g056"/>
</dbReference>
<evidence type="ECO:0000256" key="1">
    <source>
        <dbReference type="SAM" id="Phobius"/>
    </source>
</evidence>
<proteinExistence type="predicted"/>
<name>A0A915BTQ3_PARUN</name>
<evidence type="ECO:0000313" key="3">
    <source>
        <dbReference type="WBParaSite" id="PgR058_g056_t01"/>
    </source>
</evidence>
<sequence length="36" mass="4239">MPDRTVVAFITIDCLYTECFFTRLGIMRNGRQVRNT</sequence>
<keyword evidence="1" id="KW-0472">Membrane</keyword>
<protein>
    <submittedName>
        <fullName evidence="3">Uncharacterized protein</fullName>
    </submittedName>
</protein>
<evidence type="ECO:0000313" key="2">
    <source>
        <dbReference type="Proteomes" id="UP000887569"/>
    </source>
</evidence>
<accession>A0A915BTQ3</accession>
<keyword evidence="1" id="KW-1133">Transmembrane helix</keyword>